<dbReference type="InParanoid" id="B4DAF0"/>
<dbReference type="EMBL" id="ABVL01000030">
    <property type="protein sequence ID" value="EDY16611.1"/>
    <property type="molecule type" value="Genomic_DNA"/>
</dbReference>
<evidence type="ECO:0000313" key="4">
    <source>
        <dbReference type="Proteomes" id="UP000005824"/>
    </source>
</evidence>
<feature type="region of interest" description="Disordered" evidence="2">
    <location>
        <begin position="100"/>
        <end position="144"/>
    </location>
</feature>
<name>B4DAF0_9BACT</name>
<evidence type="ECO:0000256" key="2">
    <source>
        <dbReference type="SAM" id="MobiDB-lite"/>
    </source>
</evidence>
<keyword evidence="1" id="KW-0175">Coiled coil</keyword>
<dbReference type="RefSeq" id="WP_006983211.1">
    <property type="nucleotide sequence ID" value="NZ_ABVL01000030.1"/>
</dbReference>
<sequence length="144" mass="16550">MSEQFTSERDSLLEAIRLAAKEVAEAQEARQQAEGKVSALQVQMDRQYTAFVFMRSRLEKMGVPVDSWDEDLDKQIKLLESQYEQSLAENRRLRELLEETVTEDVSQPAPEATPMPAEQVEAPGEPEMLIDIEASPRHTNRFRR</sequence>
<keyword evidence="4" id="KW-1185">Reference proteome</keyword>
<feature type="coiled-coil region" evidence="1">
    <location>
        <begin position="9"/>
        <end position="43"/>
    </location>
</feature>
<comment type="caution">
    <text evidence="3">The sequence shown here is derived from an EMBL/GenBank/DDBJ whole genome shotgun (WGS) entry which is preliminary data.</text>
</comment>
<reference evidence="3 4" key="1">
    <citation type="journal article" date="2011" name="J. Bacteriol.">
        <title>Genome sequence of Chthoniobacter flavus Ellin428, an aerobic heterotrophic soil bacterium.</title>
        <authorList>
            <person name="Kant R."/>
            <person name="van Passel M.W."/>
            <person name="Palva A."/>
            <person name="Lucas S."/>
            <person name="Lapidus A."/>
            <person name="Glavina Del Rio T."/>
            <person name="Dalin E."/>
            <person name="Tice H."/>
            <person name="Bruce D."/>
            <person name="Goodwin L."/>
            <person name="Pitluck S."/>
            <person name="Larimer F.W."/>
            <person name="Land M.L."/>
            <person name="Hauser L."/>
            <person name="Sangwan P."/>
            <person name="de Vos W.M."/>
            <person name="Janssen P.H."/>
            <person name="Smidt H."/>
        </authorList>
    </citation>
    <scope>NUCLEOTIDE SEQUENCE [LARGE SCALE GENOMIC DNA]</scope>
    <source>
        <strain evidence="3 4">Ellin428</strain>
    </source>
</reference>
<evidence type="ECO:0000313" key="3">
    <source>
        <dbReference type="EMBL" id="EDY16611.1"/>
    </source>
</evidence>
<organism evidence="3 4">
    <name type="scientific">Chthoniobacter flavus Ellin428</name>
    <dbReference type="NCBI Taxonomy" id="497964"/>
    <lineage>
        <taxon>Bacteria</taxon>
        <taxon>Pseudomonadati</taxon>
        <taxon>Verrucomicrobiota</taxon>
        <taxon>Spartobacteria</taxon>
        <taxon>Chthoniobacterales</taxon>
        <taxon>Chthoniobacteraceae</taxon>
        <taxon>Chthoniobacter</taxon>
    </lineage>
</organism>
<dbReference type="AlphaFoldDB" id="B4DAF0"/>
<protein>
    <submittedName>
        <fullName evidence="3">Uncharacterized protein</fullName>
    </submittedName>
</protein>
<gene>
    <name evidence="3" type="ORF">CfE428DRAFT_5891</name>
</gene>
<dbReference type="Proteomes" id="UP000005824">
    <property type="component" value="Unassembled WGS sequence"/>
</dbReference>
<accession>B4DAF0</accession>
<proteinExistence type="predicted"/>
<evidence type="ECO:0000256" key="1">
    <source>
        <dbReference type="SAM" id="Coils"/>
    </source>
</evidence>